<dbReference type="SUPFAM" id="SSF46785">
    <property type="entry name" value="Winged helix' DNA-binding domain"/>
    <property type="match status" value="1"/>
</dbReference>
<evidence type="ECO:0000313" key="6">
    <source>
        <dbReference type="Proteomes" id="UP000319671"/>
    </source>
</evidence>
<dbReference type="InterPro" id="IPR011991">
    <property type="entry name" value="ArsR-like_HTH"/>
</dbReference>
<dbReference type="InterPro" id="IPR051081">
    <property type="entry name" value="HTH_MetalResp_TranReg"/>
</dbReference>
<comment type="caution">
    <text evidence="5">The sequence shown here is derived from an EMBL/GenBank/DDBJ whole genome shotgun (WGS) entry which is preliminary data.</text>
</comment>
<dbReference type="RefSeq" id="WP_144568197.1">
    <property type="nucleotide sequence ID" value="NZ_VIVN01000021.1"/>
</dbReference>
<dbReference type="PRINTS" id="PR00778">
    <property type="entry name" value="HTHARSR"/>
</dbReference>
<keyword evidence="2" id="KW-0238">DNA-binding</keyword>
<dbReference type="InterPro" id="IPR036390">
    <property type="entry name" value="WH_DNA-bd_sf"/>
</dbReference>
<dbReference type="Gene3D" id="1.10.10.10">
    <property type="entry name" value="Winged helix-like DNA-binding domain superfamily/Winged helix DNA-binding domain"/>
    <property type="match status" value="1"/>
</dbReference>
<dbReference type="PANTHER" id="PTHR33154:SF18">
    <property type="entry name" value="ARSENICAL RESISTANCE OPERON REPRESSOR"/>
    <property type="match status" value="1"/>
</dbReference>
<keyword evidence="3" id="KW-0804">Transcription</keyword>
<feature type="domain" description="HTH arsR-type" evidence="4">
    <location>
        <begin position="2"/>
        <end position="98"/>
    </location>
</feature>
<keyword evidence="6" id="KW-1185">Reference proteome</keyword>
<keyword evidence="1" id="KW-0805">Transcription regulation</keyword>
<protein>
    <submittedName>
        <fullName evidence="5">ArsR family transcriptional regulator</fullName>
    </submittedName>
</protein>
<dbReference type="InterPro" id="IPR001845">
    <property type="entry name" value="HTH_ArsR_DNA-bd_dom"/>
</dbReference>
<evidence type="ECO:0000256" key="1">
    <source>
        <dbReference type="ARBA" id="ARBA00023015"/>
    </source>
</evidence>
<dbReference type="SMART" id="SM00418">
    <property type="entry name" value="HTH_ARSR"/>
    <property type="match status" value="1"/>
</dbReference>
<accession>A0A561CKK2</accession>
<dbReference type="NCBIfam" id="NF033788">
    <property type="entry name" value="HTH_metalloreg"/>
    <property type="match status" value="1"/>
</dbReference>
<evidence type="ECO:0000313" key="5">
    <source>
        <dbReference type="EMBL" id="TWD91634.1"/>
    </source>
</evidence>
<dbReference type="EMBL" id="VIVN01000021">
    <property type="protein sequence ID" value="TWD91634.1"/>
    <property type="molecule type" value="Genomic_DNA"/>
</dbReference>
<gene>
    <name evidence="5" type="ORF">FB550_12176</name>
</gene>
<dbReference type="CDD" id="cd00090">
    <property type="entry name" value="HTH_ARSR"/>
    <property type="match status" value="1"/>
</dbReference>
<dbReference type="PANTHER" id="PTHR33154">
    <property type="entry name" value="TRANSCRIPTIONAL REGULATOR, ARSR FAMILY"/>
    <property type="match status" value="1"/>
</dbReference>
<reference evidence="5 6" key="1">
    <citation type="submission" date="2019-06" db="EMBL/GenBank/DDBJ databases">
        <title>Sorghum-associated microbial communities from plants grown in Nebraska, USA.</title>
        <authorList>
            <person name="Schachtman D."/>
        </authorList>
    </citation>
    <scope>NUCLEOTIDE SEQUENCE [LARGE SCALE GENOMIC DNA]</scope>
    <source>
        <strain evidence="5 6">2482</strain>
    </source>
</reference>
<name>A0A561CKK2_9BACI</name>
<proteinExistence type="predicted"/>
<evidence type="ECO:0000259" key="4">
    <source>
        <dbReference type="PROSITE" id="PS50987"/>
    </source>
</evidence>
<dbReference type="AlphaFoldDB" id="A0A561CKK2"/>
<evidence type="ECO:0000256" key="2">
    <source>
        <dbReference type="ARBA" id="ARBA00023125"/>
    </source>
</evidence>
<dbReference type="Proteomes" id="UP000319671">
    <property type="component" value="Unassembled WGS sequence"/>
</dbReference>
<dbReference type="GO" id="GO:0003700">
    <property type="term" value="F:DNA-binding transcription factor activity"/>
    <property type="evidence" value="ECO:0007669"/>
    <property type="project" value="InterPro"/>
</dbReference>
<dbReference type="GO" id="GO:0003677">
    <property type="term" value="F:DNA binding"/>
    <property type="evidence" value="ECO:0007669"/>
    <property type="project" value="UniProtKB-KW"/>
</dbReference>
<dbReference type="PROSITE" id="PS50987">
    <property type="entry name" value="HTH_ARSR_2"/>
    <property type="match status" value="1"/>
</dbReference>
<evidence type="ECO:0000256" key="3">
    <source>
        <dbReference type="ARBA" id="ARBA00023163"/>
    </source>
</evidence>
<dbReference type="InterPro" id="IPR036388">
    <property type="entry name" value="WH-like_DNA-bd_sf"/>
</dbReference>
<sequence>MLKSIVEIEKAASVLKLLGDKTRLTIVAILKQRECCVCEFLEVFDMSQPSISQHLRKLKDLGLVKEDRRGQWIYYSLNSQCDLYELIEDILEHVPVQTEKIKQIEKSNPTLRCGC</sequence>
<dbReference type="Pfam" id="PF01022">
    <property type="entry name" value="HTH_5"/>
    <property type="match status" value="1"/>
</dbReference>
<organism evidence="5 6">
    <name type="scientific">Neobacillus bataviensis</name>
    <dbReference type="NCBI Taxonomy" id="220685"/>
    <lineage>
        <taxon>Bacteria</taxon>
        <taxon>Bacillati</taxon>
        <taxon>Bacillota</taxon>
        <taxon>Bacilli</taxon>
        <taxon>Bacillales</taxon>
        <taxon>Bacillaceae</taxon>
        <taxon>Neobacillus</taxon>
    </lineage>
</organism>